<dbReference type="InterPro" id="IPR000835">
    <property type="entry name" value="HTH_MarR-typ"/>
</dbReference>
<dbReference type="SUPFAM" id="SSF46785">
    <property type="entry name" value="Winged helix' DNA-binding domain"/>
    <property type="match status" value="1"/>
</dbReference>
<dbReference type="Proteomes" id="UP000193749">
    <property type="component" value="Unassembled WGS sequence"/>
</dbReference>
<proteinExistence type="predicted"/>
<keyword evidence="3" id="KW-1185">Reference proteome</keyword>
<evidence type="ECO:0000313" key="3">
    <source>
        <dbReference type="Proteomes" id="UP000193749"/>
    </source>
</evidence>
<organism evidence="2 3">
    <name type="scientific">Pantoea cypripedii</name>
    <name type="common">Pectobacterium cypripedii</name>
    <name type="synonym">Erwinia cypripedii</name>
    <dbReference type="NCBI Taxonomy" id="55209"/>
    <lineage>
        <taxon>Bacteria</taxon>
        <taxon>Pseudomonadati</taxon>
        <taxon>Pseudomonadota</taxon>
        <taxon>Gammaproteobacteria</taxon>
        <taxon>Enterobacterales</taxon>
        <taxon>Erwiniaceae</taxon>
        <taxon>Pantoea</taxon>
    </lineage>
</organism>
<feature type="domain" description="HTH marR-type" evidence="1">
    <location>
        <begin position="1"/>
        <end position="143"/>
    </location>
</feature>
<evidence type="ECO:0000313" key="2">
    <source>
        <dbReference type="EMBL" id="ORM89392.1"/>
    </source>
</evidence>
<dbReference type="PANTHER" id="PTHR33164:SF95">
    <property type="entry name" value="TRANSCRIPTIONAL REGULATOR"/>
    <property type="match status" value="1"/>
</dbReference>
<dbReference type="SMART" id="SM00347">
    <property type="entry name" value="HTH_MARR"/>
    <property type="match status" value="1"/>
</dbReference>
<dbReference type="OrthoDB" id="6195716at2"/>
<dbReference type="Gene3D" id="1.10.10.10">
    <property type="entry name" value="Winged helix-like DNA-binding domain superfamily/Winged helix DNA-binding domain"/>
    <property type="match status" value="1"/>
</dbReference>
<dbReference type="PRINTS" id="PR00598">
    <property type="entry name" value="HTHMARR"/>
</dbReference>
<dbReference type="Pfam" id="PF01047">
    <property type="entry name" value="MarR"/>
    <property type="match status" value="1"/>
</dbReference>
<dbReference type="PROSITE" id="PS50995">
    <property type="entry name" value="HTH_MARR_2"/>
    <property type="match status" value="1"/>
</dbReference>
<evidence type="ECO:0000259" key="1">
    <source>
        <dbReference type="PROSITE" id="PS50995"/>
    </source>
</evidence>
<dbReference type="GO" id="GO:0006950">
    <property type="term" value="P:response to stress"/>
    <property type="evidence" value="ECO:0007669"/>
    <property type="project" value="TreeGrafter"/>
</dbReference>
<dbReference type="GO" id="GO:0003700">
    <property type="term" value="F:DNA-binding transcription factor activity"/>
    <property type="evidence" value="ECO:0007669"/>
    <property type="project" value="InterPro"/>
</dbReference>
<reference evidence="2 3" key="1">
    <citation type="journal article" date="2017" name="Antonie Van Leeuwenhoek">
        <title>Phylogenomic resolution of the bacterial genus Pantoea and its relationship with Erwinia and Tatumella.</title>
        <authorList>
            <person name="Palmer M."/>
            <person name="Steenkamp E.T."/>
            <person name="Coetzee M.P."/>
            <person name="Chan W.Y."/>
            <person name="van Zyl E."/>
            <person name="De Maayer P."/>
            <person name="Coutinho T.A."/>
            <person name="Blom J."/>
            <person name="Smits T.H."/>
            <person name="Duffy B."/>
            <person name="Venter S.N."/>
        </authorList>
    </citation>
    <scope>NUCLEOTIDE SEQUENCE [LARGE SCALE GENOMIC DNA]</scope>
    <source>
        <strain evidence="2 3">LMG 2657</strain>
    </source>
</reference>
<name>A0A1X1EKP1_PANCY</name>
<comment type="caution">
    <text evidence="2">The sequence shown here is derived from an EMBL/GenBank/DDBJ whole genome shotgun (WGS) entry which is preliminary data.</text>
</comment>
<sequence length="146" mass="16715">MENIPETPLPSGELYFMTNIVRYRERALTEKLAGIGLTLPEWRIMRIIHSYAAAIPMSIVIEHSQSDRSTLGRTVERLVNRGWVEKLPDPTDKRAFLVRRLEAAETVYSKAYELVAGHDADMLRGLSADERTVLTSFLQRIESRNE</sequence>
<protein>
    <submittedName>
        <fullName evidence="2">MarR family transcriptional regulator</fullName>
    </submittedName>
</protein>
<dbReference type="PANTHER" id="PTHR33164">
    <property type="entry name" value="TRANSCRIPTIONAL REGULATOR, MARR FAMILY"/>
    <property type="match status" value="1"/>
</dbReference>
<gene>
    <name evidence="2" type="ORF">HA50_22380</name>
</gene>
<dbReference type="AlphaFoldDB" id="A0A1X1EKP1"/>
<dbReference type="InterPro" id="IPR036388">
    <property type="entry name" value="WH-like_DNA-bd_sf"/>
</dbReference>
<dbReference type="EMBL" id="MLJI01000002">
    <property type="protein sequence ID" value="ORM89392.1"/>
    <property type="molecule type" value="Genomic_DNA"/>
</dbReference>
<dbReference type="InterPro" id="IPR036390">
    <property type="entry name" value="WH_DNA-bd_sf"/>
</dbReference>
<dbReference type="InterPro" id="IPR039422">
    <property type="entry name" value="MarR/SlyA-like"/>
</dbReference>
<accession>A0A1X1EKP1</accession>
<dbReference type="STRING" id="55209.HA50_22380"/>